<keyword evidence="1" id="KW-0812">Transmembrane</keyword>
<organism evidence="2 3">
    <name type="scientific">Adhaeribacter pallidiroseus</name>
    <dbReference type="NCBI Taxonomy" id="2072847"/>
    <lineage>
        <taxon>Bacteria</taxon>
        <taxon>Pseudomonadati</taxon>
        <taxon>Bacteroidota</taxon>
        <taxon>Cytophagia</taxon>
        <taxon>Cytophagales</taxon>
        <taxon>Hymenobacteraceae</taxon>
        <taxon>Adhaeribacter</taxon>
    </lineage>
</organism>
<comment type="caution">
    <text evidence="2">The sequence shown here is derived from an EMBL/GenBank/DDBJ whole genome shotgun (WGS) entry which is preliminary data.</text>
</comment>
<dbReference type="OrthoDB" id="1262174at2"/>
<keyword evidence="1" id="KW-1133">Transmembrane helix</keyword>
<keyword evidence="3" id="KW-1185">Reference proteome</keyword>
<proteinExistence type="predicted"/>
<dbReference type="RefSeq" id="WP_115372553.1">
    <property type="nucleotide sequence ID" value="NZ_QASA01000001.1"/>
</dbReference>
<evidence type="ECO:0000256" key="1">
    <source>
        <dbReference type="SAM" id="Phobius"/>
    </source>
</evidence>
<dbReference type="AlphaFoldDB" id="A0A369QES4"/>
<dbReference type="Proteomes" id="UP000253919">
    <property type="component" value="Unassembled WGS sequence"/>
</dbReference>
<feature type="transmembrane region" description="Helical" evidence="1">
    <location>
        <begin position="23"/>
        <end position="42"/>
    </location>
</feature>
<name>A0A369QES4_9BACT</name>
<dbReference type="EMBL" id="QASA01000001">
    <property type="protein sequence ID" value="RDC63214.1"/>
    <property type="molecule type" value="Genomic_DNA"/>
</dbReference>
<feature type="transmembrane region" description="Helical" evidence="1">
    <location>
        <begin position="85"/>
        <end position="106"/>
    </location>
</feature>
<reference evidence="2 3" key="1">
    <citation type="submission" date="2018-04" db="EMBL/GenBank/DDBJ databases">
        <title>Adhaeribacter sp. HMF7616 genome sequencing and assembly.</title>
        <authorList>
            <person name="Kang H."/>
            <person name="Kang J."/>
            <person name="Cha I."/>
            <person name="Kim H."/>
            <person name="Joh K."/>
        </authorList>
    </citation>
    <scope>NUCLEOTIDE SEQUENCE [LARGE SCALE GENOMIC DNA]</scope>
    <source>
        <strain evidence="2 3">HMF7616</strain>
    </source>
</reference>
<feature type="transmembrane region" description="Helical" evidence="1">
    <location>
        <begin position="54"/>
        <end position="73"/>
    </location>
</feature>
<evidence type="ECO:0000313" key="3">
    <source>
        <dbReference type="Proteomes" id="UP000253919"/>
    </source>
</evidence>
<protein>
    <submittedName>
        <fullName evidence="2">Uncharacterized protein</fullName>
    </submittedName>
</protein>
<accession>A0A369QES4</accession>
<sequence>MATNTNSLPKHQSARINWLAKEVIAWVLVIGIFATLLTYWYIWSSVVLSNLQIAGLWITGGLLTFTPFIQKYLQALNLRFEQDLILRFAFIVPAFISILLLLNYFLPVAIYQETHSITGTYDIVIYKKRMELSYVGLILKNDAYAGVEKIRTIDPRNVPDYPQQITYTFNQGIVGIKTLKEYAIK</sequence>
<evidence type="ECO:0000313" key="2">
    <source>
        <dbReference type="EMBL" id="RDC63214.1"/>
    </source>
</evidence>
<gene>
    <name evidence="2" type="ORF">AHMF7616_01815</name>
</gene>
<keyword evidence="1" id="KW-0472">Membrane</keyword>